<comment type="subcellular location">
    <subcellularLocation>
        <location evidence="1">Membrane</location>
        <topology evidence="1">Multi-pass membrane protein</topology>
    </subcellularLocation>
</comment>
<dbReference type="GO" id="GO:0016020">
    <property type="term" value="C:membrane"/>
    <property type="evidence" value="ECO:0007669"/>
    <property type="project" value="UniProtKB-SubCell"/>
</dbReference>
<feature type="domain" description="RDD" evidence="7">
    <location>
        <begin position="13"/>
        <end position="139"/>
    </location>
</feature>
<evidence type="ECO:0000256" key="2">
    <source>
        <dbReference type="ARBA" id="ARBA00022692"/>
    </source>
</evidence>
<feature type="transmembrane region" description="Helical" evidence="6">
    <location>
        <begin position="107"/>
        <end position="127"/>
    </location>
</feature>
<feature type="compositionally biased region" description="Pro residues" evidence="5">
    <location>
        <begin position="263"/>
        <end position="273"/>
    </location>
</feature>
<proteinExistence type="predicted"/>
<feature type="transmembrane region" description="Helical" evidence="6">
    <location>
        <begin position="20"/>
        <end position="44"/>
    </location>
</feature>
<evidence type="ECO:0000256" key="5">
    <source>
        <dbReference type="SAM" id="MobiDB-lite"/>
    </source>
</evidence>
<accession>A0A561UK30</accession>
<organism evidence="8 9">
    <name type="scientific">Kitasatospora viridis</name>
    <dbReference type="NCBI Taxonomy" id="281105"/>
    <lineage>
        <taxon>Bacteria</taxon>
        <taxon>Bacillati</taxon>
        <taxon>Actinomycetota</taxon>
        <taxon>Actinomycetes</taxon>
        <taxon>Kitasatosporales</taxon>
        <taxon>Streptomycetaceae</taxon>
        <taxon>Kitasatospora</taxon>
    </lineage>
</organism>
<evidence type="ECO:0000259" key="7">
    <source>
        <dbReference type="Pfam" id="PF06271"/>
    </source>
</evidence>
<gene>
    <name evidence="8" type="ORF">FHX73_113565</name>
</gene>
<feature type="transmembrane region" description="Helical" evidence="6">
    <location>
        <begin position="50"/>
        <end position="71"/>
    </location>
</feature>
<protein>
    <submittedName>
        <fullName evidence="8">Putative RDD family membrane protein YckC</fullName>
    </submittedName>
</protein>
<evidence type="ECO:0000256" key="4">
    <source>
        <dbReference type="ARBA" id="ARBA00023136"/>
    </source>
</evidence>
<feature type="compositionally biased region" description="Pro residues" evidence="5">
    <location>
        <begin position="285"/>
        <end position="298"/>
    </location>
</feature>
<dbReference type="EMBL" id="VIWT01000001">
    <property type="protein sequence ID" value="TWF99718.1"/>
    <property type="molecule type" value="Genomic_DNA"/>
</dbReference>
<keyword evidence="3 6" id="KW-1133">Transmembrane helix</keyword>
<evidence type="ECO:0000256" key="3">
    <source>
        <dbReference type="ARBA" id="ARBA00022989"/>
    </source>
</evidence>
<comment type="caution">
    <text evidence="8">The sequence shown here is derived from an EMBL/GenBank/DDBJ whole genome shotgun (WGS) entry which is preliminary data.</text>
</comment>
<dbReference type="OrthoDB" id="9787732at2"/>
<dbReference type="PANTHER" id="PTHR38480">
    <property type="entry name" value="SLR0254 PROTEIN"/>
    <property type="match status" value="1"/>
</dbReference>
<name>A0A561UK30_9ACTN</name>
<evidence type="ECO:0000313" key="9">
    <source>
        <dbReference type="Proteomes" id="UP000317940"/>
    </source>
</evidence>
<evidence type="ECO:0000256" key="6">
    <source>
        <dbReference type="SAM" id="Phobius"/>
    </source>
</evidence>
<dbReference type="AlphaFoldDB" id="A0A561UK30"/>
<keyword evidence="4 6" id="KW-0472">Membrane</keyword>
<keyword evidence="9" id="KW-1185">Reference proteome</keyword>
<dbReference type="Proteomes" id="UP000317940">
    <property type="component" value="Unassembled WGS sequence"/>
</dbReference>
<keyword evidence="2 6" id="KW-0812">Transmembrane</keyword>
<reference evidence="8 9" key="1">
    <citation type="submission" date="2019-06" db="EMBL/GenBank/DDBJ databases">
        <title>Sequencing the genomes of 1000 actinobacteria strains.</title>
        <authorList>
            <person name="Klenk H.-P."/>
        </authorList>
    </citation>
    <scope>NUCLEOTIDE SEQUENCE [LARGE SCALE GENOMIC DNA]</scope>
    <source>
        <strain evidence="8 9">DSM 44826</strain>
    </source>
</reference>
<feature type="region of interest" description="Disordered" evidence="5">
    <location>
        <begin position="263"/>
        <end position="326"/>
    </location>
</feature>
<evidence type="ECO:0000256" key="1">
    <source>
        <dbReference type="ARBA" id="ARBA00004141"/>
    </source>
</evidence>
<sequence>MTGEAVVLGLRTAKLPSRALAAVIDLVVEFVAFFAVTLLLLAVLDGLDDAASAALVICLMVFFLVGLPVLVETLSRGRSLGKLALGLRVVRTDGGPVRFRHSLVRGLVGVVEVVLLTGVPAVITSLISTDGRRLGDIFGGTVVVRERVPGGRNLAQVPPPPPQVLAALGGDLVRLDFSAVPPGLWLACRQLLVRSGELDASAALRMADQLAADVAARVQWPVPPGLHPALYLGAVLTERQRRDWQRTNEAQLGAVPFGAPPFAPSPFAPPQFAPPQFGVPQFGAPQPPVVAAPMPPSLQQPQSQSQPAAPAPAAEPRDNGGFALPG</sequence>
<dbReference type="PANTHER" id="PTHR38480:SF1">
    <property type="entry name" value="SLR0254 PROTEIN"/>
    <property type="match status" value="1"/>
</dbReference>
<evidence type="ECO:0000313" key="8">
    <source>
        <dbReference type="EMBL" id="TWF99718.1"/>
    </source>
</evidence>
<dbReference type="InterPro" id="IPR010432">
    <property type="entry name" value="RDD"/>
</dbReference>
<dbReference type="Pfam" id="PF06271">
    <property type="entry name" value="RDD"/>
    <property type="match status" value="1"/>
</dbReference>
<feature type="compositionally biased region" description="Low complexity" evidence="5">
    <location>
        <begin position="299"/>
        <end position="314"/>
    </location>
</feature>
<feature type="compositionally biased region" description="Low complexity" evidence="5">
    <location>
        <begin position="274"/>
        <end position="284"/>
    </location>
</feature>